<dbReference type="Proteomes" id="UP000294847">
    <property type="component" value="Chromosome 2"/>
</dbReference>
<feature type="compositionally biased region" description="Basic and acidic residues" evidence="1">
    <location>
        <begin position="16"/>
        <end position="25"/>
    </location>
</feature>
<organism evidence="2 3">
    <name type="scientific">Pyricularia oryzae</name>
    <name type="common">Rice blast fungus</name>
    <name type="synonym">Magnaporthe oryzae</name>
    <dbReference type="NCBI Taxonomy" id="318829"/>
    <lineage>
        <taxon>Eukaryota</taxon>
        <taxon>Fungi</taxon>
        <taxon>Dikarya</taxon>
        <taxon>Ascomycota</taxon>
        <taxon>Pezizomycotina</taxon>
        <taxon>Sordariomycetes</taxon>
        <taxon>Sordariomycetidae</taxon>
        <taxon>Magnaporthales</taxon>
        <taxon>Pyriculariaceae</taxon>
        <taxon>Pyricularia</taxon>
    </lineage>
</organism>
<proteinExistence type="predicted"/>
<protein>
    <submittedName>
        <fullName evidence="2">Uncharacterized protein</fullName>
    </submittedName>
</protein>
<dbReference type="AlphaFoldDB" id="A0A4P7N1X2"/>
<gene>
    <name evidence="2" type="ORF">PoMZ_00329</name>
</gene>
<evidence type="ECO:0000313" key="2">
    <source>
        <dbReference type="EMBL" id="QBZ55432.1"/>
    </source>
</evidence>
<name>A0A4P7N1X2_PYROR</name>
<sequence length="69" mass="7942">MVRRDLDGRPLFQKRAMKESKREQKRYVAGDNRPCLITRWDVSGYITCTLKSDAHVSRAISASTCKRAL</sequence>
<accession>A0A4P7N1X2</accession>
<reference evidence="2 3" key="1">
    <citation type="journal article" date="2019" name="Mol. Biol. Evol.">
        <title>Blast fungal genomes show frequent chromosomal changes, gene gains and losses, and effector gene turnover.</title>
        <authorList>
            <person name="Gomez Luciano L.B."/>
            <person name="Jason Tsai I."/>
            <person name="Chuma I."/>
            <person name="Tosa Y."/>
            <person name="Chen Y.H."/>
            <person name="Li J.Y."/>
            <person name="Li M.Y."/>
            <person name="Jade Lu M.Y."/>
            <person name="Nakayashiki H."/>
            <person name="Li W.H."/>
        </authorList>
    </citation>
    <scope>NUCLEOTIDE SEQUENCE [LARGE SCALE GENOMIC DNA]</scope>
    <source>
        <strain evidence="2">MZ5-1-6</strain>
    </source>
</reference>
<feature type="region of interest" description="Disordered" evidence="1">
    <location>
        <begin position="1"/>
        <end position="25"/>
    </location>
</feature>
<evidence type="ECO:0000313" key="3">
    <source>
        <dbReference type="Proteomes" id="UP000294847"/>
    </source>
</evidence>
<evidence type="ECO:0000256" key="1">
    <source>
        <dbReference type="SAM" id="MobiDB-lite"/>
    </source>
</evidence>
<dbReference type="EMBL" id="CP034205">
    <property type="protein sequence ID" value="QBZ55432.1"/>
    <property type="molecule type" value="Genomic_DNA"/>
</dbReference>